<dbReference type="GO" id="GO:0043531">
    <property type="term" value="F:ADP binding"/>
    <property type="evidence" value="ECO:0007669"/>
    <property type="project" value="InterPro"/>
</dbReference>
<dbReference type="PANTHER" id="PTHR23155">
    <property type="entry name" value="DISEASE RESISTANCE PROTEIN RP"/>
    <property type="match status" value="1"/>
</dbReference>
<dbReference type="InterPro" id="IPR027417">
    <property type="entry name" value="P-loop_NTPase"/>
</dbReference>
<dbReference type="SUPFAM" id="SSF52540">
    <property type="entry name" value="P-loop containing nucleoside triphosphate hydrolases"/>
    <property type="match status" value="1"/>
</dbReference>
<dbReference type="OMA" id="HGMSARI"/>
<dbReference type="PaxDb" id="4577-GRMZM2G454334_P01"/>
<feature type="domain" description="Disease resistance R13L4/SHOC-2-like LRR" evidence="4">
    <location>
        <begin position="396"/>
        <end position="505"/>
    </location>
</feature>
<dbReference type="Pfam" id="PF00931">
    <property type="entry name" value="NB-ARC"/>
    <property type="match status" value="1"/>
</dbReference>
<feature type="domain" description="NB-ARC" evidence="3">
    <location>
        <begin position="72"/>
        <end position="273"/>
    </location>
</feature>
<evidence type="ECO:0000256" key="2">
    <source>
        <dbReference type="SAM" id="MobiDB-lite"/>
    </source>
</evidence>
<evidence type="ECO:0000259" key="3">
    <source>
        <dbReference type="Pfam" id="PF00931"/>
    </source>
</evidence>
<dbReference type="Pfam" id="PF23598">
    <property type="entry name" value="LRR_14"/>
    <property type="match status" value="1"/>
</dbReference>
<dbReference type="AlphaFoldDB" id="A0A1D6GPW7"/>
<evidence type="ECO:0000313" key="5">
    <source>
        <dbReference type="EMBL" id="AQK65215.1"/>
    </source>
</evidence>
<dbReference type="InterPro" id="IPR055414">
    <property type="entry name" value="LRR_R13L4/SHOC2-like"/>
</dbReference>
<feature type="compositionally biased region" description="Basic and acidic residues" evidence="2">
    <location>
        <begin position="505"/>
        <end position="514"/>
    </location>
</feature>
<evidence type="ECO:0000256" key="1">
    <source>
        <dbReference type="ARBA" id="ARBA00022737"/>
    </source>
</evidence>
<dbReference type="InParanoid" id="A0A1D6GPW7"/>
<dbReference type="PRINTS" id="PR00364">
    <property type="entry name" value="DISEASERSIST"/>
</dbReference>
<reference evidence="5" key="1">
    <citation type="submission" date="2015-12" db="EMBL/GenBank/DDBJ databases">
        <title>Update maize B73 reference genome by single molecule sequencing technologies.</title>
        <authorList>
            <consortium name="Maize Genome Sequencing Project"/>
            <person name="Ware D."/>
        </authorList>
    </citation>
    <scope>NUCLEOTIDE SEQUENCE</scope>
    <source>
        <tissue evidence="5">Seedling</tissue>
    </source>
</reference>
<dbReference type="GO" id="GO:0051707">
    <property type="term" value="P:response to other organism"/>
    <property type="evidence" value="ECO:0007669"/>
    <property type="project" value="UniProtKB-ARBA"/>
</dbReference>
<dbReference type="EMBL" id="CM000781">
    <property type="protein sequence ID" value="AQK65215.1"/>
    <property type="molecule type" value="Genomic_DNA"/>
</dbReference>
<gene>
    <name evidence="5" type="ORF">ZEAMMB73_Zm00001d014099</name>
</gene>
<organism evidence="5">
    <name type="scientific">Zea mays</name>
    <name type="common">Maize</name>
    <dbReference type="NCBI Taxonomy" id="4577"/>
    <lineage>
        <taxon>Eukaryota</taxon>
        <taxon>Viridiplantae</taxon>
        <taxon>Streptophyta</taxon>
        <taxon>Embryophyta</taxon>
        <taxon>Tracheophyta</taxon>
        <taxon>Spermatophyta</taxon>
        <taxon>Magnoliopsida</taxon>
        <taxon>Liliopsida</taxon>
        <taxon>Poales</taxon>
        <taxon>Poaceae</taxon>
        <taxon>PACMAD clade</taxon>
        <taxon>Panicoideae</taxon>
        <taxon>Andropogonodae</taxon>
        <taxon>Andropogoneae</taxon>
        <taxon>Tripsacinae</taxon>
        <taxon>Zea</taxon>
    </lineage>
</organism>
<evidence type="ECO:0000259" key="4">
    <source>
        <dbReference type="Pfam" id="PF23598"/>
    </source>
</evidence>
<dbReference type="SUPFAM" id="SSF52047">
    <property type="entry name" value="RNI-like"/>
    <property type="match status" value="1"/>
</dbReference>
<dbReference type="InterPro" id="IPR002182">
    <property type="entry name" value="NB-ARC"/>
</dbReference>
<sequence>MAETYGDLSGSVQARGASETNEATILLEVGDNMAQLRDRLEWLQAFVRDADRKRRAGTDQLTRVWDDAVGFEEDVEALKKMLLHREDGNWQNLMFISILGESGVGKYTLVDKIFFDLAEDDTTKKREIFVGERNNFAVKVWYMMPPGSSTEHLLRIIYVRVEKQLLKWRAKGDAAIATEDIPDRIRDLLANKRYILVISGVSSKAMLNRLRACLPDDACNGSRVVLVLDIESEVVAQRANTMNAGGISGIHLLRRLDQERSGRLFCARAFAKQVRLSPDYPDEEKKLTKMYSRAVHAITGGHPLAIVLLAGLLRFKERPGQWEAVLQVQQLMVSSSSSGPAAVEDEEAAAGSSDQMVTITAGGGGGGGGGAATRCDDYSATAGGSINTDKNLDDLKFLLRSKFLRVIEIKGLRIKELPAEICDMFHLRYLGVHSPGLKKLPPAIAKLINLQTLDIRGTAVKKIDPSFWNIKTLRHVLAQDLELPASSSIVQQLDGLQTLQGVRPAAEEEGRPAAEEEGDGLQTLQDVRPAAEEEGRPAAEEEGDGLQTLQGVRPAAEEGGDGLQTLQGVRPAAEKGWNQENCPLHKMTQLRTLCLHGIKGDTHGAELGAALLKMHLLRHLELYSSAPHDQFPPCIFKDRGLQNLESVKLLGRDAYYFPDDAAPNLRVLRPNLAWVDLKIVVPQPIEDEFKKLGVRGQWLKINTSYNSRKQ</sequence>
<dbReference type="eggNOG" id="KOG4658">
    <property type="taxonomic scope" value="Eukaryota"/>
</dbReference>
<dbReference type="Gene3D" id="3.40.50.300">
    <property type="entry name" value="P-loop containing nucleotide triphosphate hydrolases"/>
    <property type="match status" value="1"/>
</dbReference>
<dbReference type="Gene3D" id="3.80.10.10">
    <property type="entry name" value="Ribonuclease Inhibitor"/>
    <property type="match status" value="1"/>
</dbReference>
<name>A0A1D6GPW7_MAIZE</name>
<dbReference type="InterPro" id="IPR032675">
    <property type="entry name" value="LRR_dom_sf"/>
</dbReference>
<dbReference type="PANTHER" id="PTHR23155:SF990">
    <property type="entry name" value="NB-ARC DOMAIN CONTAINING PROTEIN, EXPRESSED"/>
    <property type="match status" value="1"/>
</dbReference>
<dbReference type="InterPro" id="IPR044974">
    <property type="entry name" value="Disease_R_plants"/>
</dbReference>
<feature type="region of interest" description="Disordered" evidence="2">
    <location>
        <begin position="503"/>
        <end position="524"/>
    </location>
</feature>
<protein>
    <submittedName>
        <fullName evidence="5">Disease resistance protein RPM1</fullName>
    </submittedName>
</protein>
<dbReference type="ExpressionAtlas" id="A0A1D6GPW7">
    <property type="expression patterns" value="baseline"/>
</dbReference>
<proteinExistence type="predicted"/>
<keyword evidence="1" id="KW-0677">Repeat</keyword>
<dbReference type="GO" id="GO:0006952">
    <property type="term" value="P:defense response"/>
    <property type="evidence" value="ECO:0007669"/>
    <property type="project" value="UniProtKB-KW"/>
</dbReference>
<accession>A0A1D6GPW7</accession>